<dbReference type="RefSeq" id="WP_132509732.1">
    <property type="nucleotide sequence ID" value="NZ_SMKP01000047.1"/>
</dbReference>
<evidence type="ECO:0000313" key="3">
    <source>
        <dbReference type="EMBL" id="TDD20269.1"/>
    </source>
</evidence>
<dbReference type="Proteomes" id="UP000294543">
    <property type="component" value="Unassembled WGS sequence"/>
</dbReference>
<dbReference type="InterPro" id="IPR005479">
    <property type="entry name" value="CPAse_ATP-bd"/>
</dbReference>
<evidence type="ECO:0000256" key="1">
    <source>
        <dbReference type="PROSITE-ProRule" id="PRU00409"/>
    </source>
</evidence>
<dbReference type="InterPro" id="IPR040754">
    <property type="entry name" value="PreAtp-grasp"/>
</dbReference>
<evidence type="ECO:0000313" key="4">
    <source>
        <dbReference type="Proteomes" id="UP000294543"/>
    </source>
</evidence>
<sequence>MFLKRVKAALTGSPDTPLAFVGNFEVEDQWAVGEKGLPRPAFSAGAEIVNRMDEFTLLLAGPGDHVILKEAPDEDYVAHLAELGVTLPRIHTVARNDPRRTVTLDALDDPDLVETLSALGNVRLAPHGTSMVEERLSAAAGLPLVTPRADVCKLVNSKIYSRRAADDAGLRLAAGWTAETMAELEAALDEALTLLERGRSMVIKDAFGVSGKGIVVIEDRQKLERLHAMIRRRADRSGDDTVALVIEEWVAKSADLNYQFTVGPDANAHFDFVKEAVTENGVHKGHRIPATITAAQTAELEESSHRLAKILARDGFYGVVGVDAMVDPGGGLYPVVEINARYNMSTYHLPLQERFMAPGQVALARQYPLRLSERLPYRELRGKLAGLLLEGPGGTGLLINNFATVNAAARESSSFDGRLYGLLIADGHEARTALDHEIVRRLT</sequence>
<proteinExistence type="predicted"/>
<dbReference type="Pfam" id="PF02786">
    <property type="entry name" value="CPSase_L_D2"/>
    <property type="match status" value="1"/>
</dbReference>
<dbReference type="Gene3D" id="3.30.470.20">
    <property type="entry name" value="ATP-grasp fold, B domain"/>
    <property type="match status" value="1"/>
</dbReference>
<keyword evidence="1" id="KW-0067">ATP-binding</keyword>
<accession>A0A4R4WM72</accession>
<feature type="domain" description="ATP-grasp" evidence="2">
    <location>
        <begin position="162"/>
        <end position="372"/>
    </location>
</feature>
<organism evidence="3 4">
    <name type="scientific">Nonomuraea diastatica</name>
    <dbReference type="NCBI Taxonomy" id="1848329"/>
    <lineage>
        <taxon>Bacteria</taxon>
        <taxon>Bacillati</taxon>
        <taxon>Actinomycetota</taxon>
        <taxon>Actinomycetes</taxon>
        <taxon>Streptosporangiales</taxon>
        <taxon>Streptosporangiaceae</taxon>
        <taxon>Nonomuraea</taxon>
    </lineage>
</organism>
<reference evidence="3 4" key="1">
    <citation type="submission" date="2019-03" db="EMBL/GenBank/DDBJ databases">
        <title>Draft genome sequences of novel Actinobacteria.</title>
        <authorList>
            <person name="Sahin N."/>
            <person name="Ay H."/>
            <person name="Saygin H."/>
        </authorList>
    </citation>
    <scope>NUCLEOTIDE SEQUENCE [LARGE SCALE GENOMIC DNA]</scope>
    <source>
        <strain evidence="3 4">KC712</strain>
    </source>
</reference>
<dbReference type="InterPro" id="IPR011761">
    <property type="entry name" value="ATP-grasp"/>
</dbReference>
<comment type="caution">
    <text evidence="3">The sequence shown here is derived from an EMBL/GenBank/DDBJ whole genome shotgun (WGS) entry which is preliminary data.</text>
</comment>
<dbReference type="PANTHER" id="PTHR37018">
    <property type="entry name" value="CULTURE SPECIFIC PROTEIN, PUTATIVE (AFU_ORTHOLOGUE AFUA_2G00130)-RELATED"/>
    <property type="match status" value="1"/>
</dbReference>
<gene>
    <name evidence="3" type="ORF">E1294_18370</name>
</gene>
<name>A0A4R4WM72_9ACTN</name>
<dbReference type="GO" id="GO:0046872">
    <property type="term" value="F:metal ion binding"/>
    <property type="evidence" value="ECO:0007669"/>
    <property type="project" value="InterPro"/>
</dbReference>
<dbReference type="GO" id="GO:0005524">
    <property type="term" value="F:ATP binding"/>
    <property type="evidence" value="ECO:0007669"/>
    <property type="project" value="UniProtKB-UniRule"/>
</dbReference>
<dbReference type="Pfam" id="PF18604">
    <property type="entry name" value="PreAtp-grasp"/>
    <property type="match status" value="1"/>
</dbReference>
<keyword evidence="4" id="KW-1185">Reference proteome</keyword>
<dbReference type="PROSITE" id="PS50975">
    <property type="entry name" value="ATP_GRASP"/>
    <property type="match status" value="1"/>
</dbReference>
<keyword evidence="1" id="KW-0547">Nucleotide-binding</keyword>
<dbReference type="SUPFAM" id="SSF56059">
    <property type="entry name" value="Glutathione synthetase ATP-binding domain-like"/>
    <property type="match status" value="1"/>
</dbReference>
<dbReference type="InterPro" id="IPR053269">
    <property type="entry name" value="Asp-Met_ligase"/>
</dbReference>
<dbReference type="EMBL" id="SMKP01000047">
    <property type="protein sequence ID" value="TDD20269.1"/>
    <property type="molecule type" value="Genomic_DNA"/>
</dbReference>
<evidence type="ECO:0000259" key="2">
    <source>
        <dbReference type="PROSITE" id="PS50975"/>
    </source>
</evidence>
<protein>
    <submittedName>
        <fullName evidence="3">ATP-grasp domain-containing protein</fullName>
    </submittedName>
</protein>
<dbReference type="OrthoDB" id="20966at2"/>
<dbReference type="AlphaFoldDB" id="A0A4R4WM72"/>
<dbReference type="PANTHER" id="PTHR37018:SF1">
    <property type="entry name" value="CULTURE SPECIFIC PROTEIN, PUTATIVE (AFU_ORTHOLOGUE AFUA_2G00130)-RELATED"/>
    <property type="match status" value="1"/>
</dbReference>